<evidence type="ECO:0000313" key="4">
    <source>
        <dbReference type="Proteomes" id="UP001379533"/>
    </source>
</evidence>
<evidence type="ECO:0000259" key="2">
    <source>
        <dbReference type="Pfam" id="PF00892"/>
    </source>
</evidence>
<gene>
    <name evidence="3" type="ORF">LZC95_01430</name>
</gene>
<reference evidence="3 4" key="1">
    <citation type="submission" date="2021-12" db="EMBL/GenBank/DDBJ databases">
        <title>Discovery of the Pendulisporaceae a myxobacterial family with distinct sporulation behavior and unique specialized metabolism.</title>
        <authorList>
            <person name="Garcia R."/>
            <person name="Popoff A."/>
            <person name="Bader C.D."/>
            <person name="Loehr J."/>
            <person name="Walesch S."/>
            <person name="Walt C."/>
            <person name="Boldt J."/>
            <person name="Bunk B."/>
            <person name="Haeckl F.J.F.P.J."/>
            <person name="Gunesch A.P."/>
            <person name="Birkelbach J."/>
            <person name="Nuebel U."/>
            <person name="Pietschmann T."/>
            <person name="Bach T."/>
            <person name="Mueller R."/>
        </authorList>
    </citation>
    <scope>NUCLEOTIDE SEQUENCE [LARGE SCALE GENOMIC DNA]</scope>
    <source>
        <strain evidence="3 4">MSr12523</strain>
    </source>
</reference>
<protein>
    <submittedName>
        <fullName evidence="3">EamA family transporter</fullName>
    </submittedName>
</protein>
<keyword evidence="4" id="KW-1185">Reference proteome</keyword>
<dbReference type="InterPro" id="IPR000620">
    <property type="entry name" value="EamA_dom"/>
</dbReference>
<organism evidence="3 4">
    <name type="scientific">Pendulispora brunnea</name>
    <dbReference type="NCBI Taxonomy" id="2905690"/>
    <lineage>
        <taxon>Bacteria</taxon>
        <taxon>Pseudomonadati</taxon>
        <taxon>Myxococcota</taxon>
        <taxon>Myxococcia</taxon>
        <taxon>Myxococcales</taxon>
        <taxon>Sorangiineae</taxon>
        <taxon>Pendulisporaceae</taxon>
        <taxon>Pendulispora</taxon>
    </lineage>
</organism>
<dbReference type="SUPFAM" id="SSF103481">
    <property type="entry name" value="Multidrug resistance efflux transporter EmrE"/>
    <property type="match status" value="1"/>
</dbReference>
<feature type="transmembrane region" description="Helical" evidence="1">
    <location>
        <begin position="120"/>
        <end position="140"/>
    </location>
</feature>
<dbReference type="RefSeq" id="WP_394846107.1">
    <property type="nucleotide sequence ID" value="NZ_CP089982.1"/>
</dbReference>
<dbReference type="InterPro" id="IPR037185">
    <property type="entry name" value="EmrE-like"/>
</dbReference>
<accession>A0ABZ2KA16</accession>
<dbReference type="EMBL" id="CP089982">
    <property type="protein sequence ID" value="WXA95502.1"/>
    <property type="molecule type" value="Genomic_DNA"/>
</dbReference>
<keyword evidence="1" id="KW-0472">Membrane</keyword>
<dbReference type="Proteomes" id="UP001379533">
    <property type="component" value="Chromosome"/>
</dbReference>
<feature type="transmembrane region" description="Helical" evidence="1">
    <location>
        <begin position="31"/>
        <end position="51"/>
    </location>
</feature>
<name>A0ABZ2KA16_9BACT</name>
<feature type="domain" description="EamA" evidence="2">
    <location>
        <begin position="4"/>
        <end position="136"/>
    </location>
</feature>
<keyword evidence="1" id="KW-0812">Transmembrane</keyword>
<evidence type="ECO:0000313" key="3">
    <source>
        <dbReference type="EMBL" id="WXA95502.1"/>
    </source>
</evidence>
<evidence type="ECO:0000256" key="1">
    <source>
        <dbReference type="SAM" id="Phobius"/>
    </source>
</evidence>
<proteinExistence type="predicted"/>
<feature type="transmembrane region" description="Helical" evidence="1">
    <location>
        <begin position="63"/>
        <end position="84"/>
    </location>
</feature>
<keyword evidence="1" id="KW-1133">Transmembrane helix</keyword>
<feature type="transmembrane region" description="Helical" evidence="1">
    <location>
        <begin position="90"/>
        <end position="113"/>
    </location>
</feature>
<dbReference type="Gene3D" id="1.10.3730.20">
    <property type="match status" value="1"/>
</dbReference>
<sequence>MEIVLLTLACAVFYSIFAIFAGLAGGKIDDWLASVFYNGVGTVVPLIVYWASSDRGKTTWRGALLAGVAGVGIMLFSVVLARIYTRGGNLSFVVPALYGGAIVLSSLFGWLVLKERVSSLQAAGLAFIVAGIACIVVAKLQKV</sequence>
<dbReference type="Pfam" id="PF00892">
    <property type="entry name" value="EamA"/>
    <property type="match status" value="1"/>
</dbReference>